<comment type="caution">
    <text evidence="2">The sequence shown here is derived from an EMBL/GenBank/DDBJ whole genome shotgun (WGS) entry which is preliminary data.</text>
</comment>
<sequence length="150" mass="17058">MCKLALSQVQMMQVLTDKLNHLYEITPPSPLEMKRVEMLANSNSKGKIAALMPLTSRSRRDKMREAAQILTLQTNGMMVAGYEALEINSINAMKTDDENENDNDNENEKNDEKSQNQTNNGPRDDVDGQHENADNNNKNSKHKKIEKREL</sequence>
<organism evidence="2 3">
    <name type="scientific">Reticulomyxa filosa</name>
    <dbReference type="NCBI Taxonomy" id="46433"/>
    <lineage>
        <taxon>Eukaryota</taxon>
        <taxon>Sar</taxon>
        <taxon>Rhizaria</taxon>
        <taxon>Retaria</taxon>
        <taxon>Foraminifera</taxon>
        <taxon>Monothalamids</taxon>
        <taxon>Reticulomyxidae</taxon>
        <taxon>Reticulomyxa</taxon>
    </lineage>
</organism>
<dbReference type="Proteomes" id="UP000023152">
    <property type="component" value="Unassembled WGS sequence"/>
</dbReference>
<evidence type="ECO:0000256" key="1">
    <source>
        <dbReference type="SAM" id="MobiDB-lite"/>
    </source>
</evidence>
<feature type="compositionally biased region" description="Basic and acidic residues" evidence="1">
    <location>
        <begin position="122"/>
        <end position="133"/>
    </location>
</feature>
<reference evidence="2 3" key="1">
    <citation type="journal article" date="2013" name="Curr. Biol.">
        <title>The Genome of the Foraminiferan Reticulomyxa filosa.</title>
        <authorList>
            <person name="Glockner G."/>
            <person name="Hulsmann N."/>
            <person name="Schleicher M."/>
            <person name="Noegel A.A."/>
            <person name="Eichinger L."/>
            <person name="Gallinger C."/>
            <person name="Pawlowski J."/>
            <person name="Sierra R."/>
            <person name="Euteneuer U."/>
            <person name="Pillet L."/>
            <person name="Moustafa A."/>
            <person name="Platzer M."/>
            <person name="Groth M."/>
            <person name="Szafranski K."/>
            <person name="Schliwa M."/>
        </authorList>
    </citation>
    <scope>NUCLEOTIDE SEQUENCE [LARGE SCALE GENOMIC DNA]</scope>
</reference>
<keyword evidence="3" id="KW-1185">Reference proteome</keyword>
<dbReference type="EMBL" id="ASPP01048562">
    <property type="protein sequence ID" value="ETN97806.1"/>
    <property type="molecule type" value="Genomic_DNA"/>
</dbReference>
<dbReference type="AlphaFoldDB" id="X6L9J5"/>
<feature type="region of interest" description="Disordered" evidence="1">
    <location>
        <begin position="93"/>
        <end position="150"/>
    </location>
</feature>
<gene>
    <name evidence="2" type="ORF">RFI_39720</name>
</gene>
<proteinExistence type="predicted"/>
<feature type="compositionally biased region" description="Basic residues" evidence="1">
    <location>
        <begin position="139"/>
        <end position="150"/>
    </location>
</feature>
<protein>
    <submittedName>
        <fullName evidence="2">Uncharacterized protein</fullName>
    </submittedName>
</protein>
<evidence type="ECO:0000313" key="3">
    <source>
        <dbReference type="Proteomes" id="UP000023152"/>
    </source>
</evidence>
<feature type="non-terminal residue" evidence="2">
    <location>
        <position position="150"/>
    </location>
</feature>
<accession>X6L9J5</accession>
<evidence type="ECO:0000313" key="2">
    <source>
        <dbReference type="EMBL" id="ETN97806.1"/>
    </source>
</evidence>
<name>X6L9J5_RETFI</name>